<protein>
    <recommendedName>
        <fullName evidence="4">DUF4188 domain-containing protein</fullName>
    </recommendedName>
</protein>
<feature type="region of interest" description="Disordered" evidence="1">
    <location>
        <begin position="267"/>
        <end position="292"/>
    </location>
</feature>
<dbReference type="AlphaFoldDB" id="A0A2H4SVF8"/>
<dbReference type="EMBL" id="CP023328">
    <property type="protein sequence ID" value="ATY67090.1"/>
    <property type="molecule type" value="Genomic_DNA"/>
</dbReference>
<dbReference type="InterPro" id="IPR011008">
    <property type="entry name" value="Dimeric_a/b-barrel"/>
</dbReference>
<dbReference type="VEuPathDB" id="FungiDB:A9K55_000417"/>
<reference evidence="2 3" key="1">
    <citation type="journal article" date="2017" name="BMC Genomics">
        <title>Chromosome level assembly and secondary metabolite potential of the parasitic fungus Cordyceps militaris.</title>
        <authorList>
            <person name="Kramer G.J."/>
            <person name="Nodwell J.R."/>
        </authorList>
    </citation>
    <scope>NUCLEOTIDE SEQUENCE [LARGE SCALE GENOMIC DNA]</scope>
    <source>
        <strain evidence="2 3">ATCC 34164</strain>
    </source>
</reference>
<evidence type="ECO:0008006" key="4">
    <source>
        <dbReference type="Google" id="ProtNLM"/>
    </source>
</evidence>
<dbReference type="Pfam" id="PF13826">
    <property type="entry name" value="Monooxy_af470-like"/>
    <property type="match status" value="1"/>
</dbReference>
<evidence type="ECO:0000256" key="1">
    <source>
        <dbReference type="SAM" id="MobiDB-lite"/>
    </source>
</evidence>
<name>A0A2H4SVF8_CORMI</name>
<dbReference type="SUPFAM" id="SSF54909">
    <property type="entry name" value="Dimeric alpha+beta barrel"/>
    <property type="match status" value="1"/>
</dbReference>
<sequence>MNFQSFTNFFSPVRPWDYRDAARATQYSIFRDSFKLTTWLALGACLQALLSYLLPPAFAVAPVSLLLTYRVLRPTLAHQGLIRHKQMNGVFLGKHTVQSPLKDGGLSANSAENGVAILILAARSNHALGILGPGYRDVSLYINGMIEDLWKNANDHGFLGQTTWIAANERYTNNQVMVLCYFRSMEHLHRYAHGSLHSKAWRWWNRTTAKHPHLSIMHEMYHAPKGHWENIFINNHMTGIASPHAMANVPENAFWPLADASQGSLRTQTGRLGRGDGNENEGYGPVPYQPAQ</sequence>
<evidence type="ECO:0000313" key="3">
    <source>
        <dbReference type="Proteomes" id="UP000323067"/>
    </source>
</evidence>
<dbReference type="VEuPathDB" id="FungiDB:CCM_03214"/>
<gene>
    <name evidence="2" type="ORF">A9K55_000417</name>
</gene>
<dbReference type="Proteomes" id="UP000323067">
    <property type="component" value="Chromosome i"/>
</dbReference>
<evidence type="ECO:0000313" key="2">
    <source>
        <dbReference type="EMBL" id="ATY67090.1"/>
    </source>
</evidence>
<proteinExistence type="predicted"/>
<organism evidence="2 3">
    <name type="scientific">Cordyceps militaris</name>
    <name type="common">Caterpillar fungus</name>
    <name type="synonym">Clavaria militaris</name>
    <dbReference type="NCBI Taxonomy" id="73501"/>
    <lineage>
        <taxon>Eukaryota</taxon>
        <taxon>Fungi</taxon>
        <taxon>Dikarya</taxon>
        <taxon>Ascomycota</taxon>
        <taxon>Pezizomycotina</taxon>
        <taxon>Sordariomycetes</taxon>
        <taxon>Hypocreomycetidae</taxon>
        <taxon>Hypocreales</taxon>
        <taxon>Cordycipitaceae</taxon>
        <taxon>Cordyceps</taxon>
    </lineage>
</organism>
<dbReference type="InterPro" id="IPR025444">
    <property type="entry name" value="Monooxy_af470"/>
</dbReference>
<accession>A0A2H4SVF8</accession>